<accession>A0A2N9BJI9</accession>
<feature type="transmembrane region" description="Helical" evidence="7">
    <location>
        <begin position="654"/>
        <end position="674"/>
    </location>
</feature>
<dbReference type="InterPro" id="IPR000731">
    <property type="entry name" value="SSD"/>
</dbReference>
<dbReference type="GO" id="GO:0005886">
    <property type="term" value="C:plasma membrane"/>
    <property type="evidence" value="ECO:0007669"/>
    <property type="project" value="UniProtKB-SubCell"/>
</dbReference>
<dbReference type="PANTHER" id="PTHR33406:SF11">
    <property type="entry name" value="MEMBRANE PROTEIN SCO6666-RELATED"/>
    <property type="match status" value="1"/>
</dbReference>
<evidence type="ECO:0000313" key="9">
    <source>
        <dbReference type="EMBL" id="SOR83528.1"/>
    </source>
</evidence>
<evidence type="ECO:0000256" key="4">
    <source>
        <dbReference type="ARBA" id="ARBA00022692"/>
    </source>
</evidence>
<evidence type="ECO:0000256" key="5">
    <source>
        <dbReference type="ARBA" id="ARBA00022989"/>
    </source>
</evidence>
<keyword evidence="3" id="KW-1003">Cell membrane</keyword>
<feature type="transmembrane region" description="Helical" evidence="7">
    <location>
        <begin position="680"/>
        <end position="707"/>
    </location>
</feature>
<feature type="transmembrane region" description="Helical" evidence="7">
    <location>
        <begin position="20"/>
        <end position="37"/>
    </location>
</feature>
<keyword evidence="5 7" id="KW-1133">Transmembrane helix</keyword>
<feature type="transmembrane region" description="Helical" evidence="7">
    <location>
        <begin position="539"/>
        <end position="562"/>
    </location>
</feature>
<proteinExistence type="inferred from homology"/>
<organism evidence="9 10">
    <name type="scientific">Streptomyces chartreusis NRRL 3882</name>
    <dbReference type="NCBI Taxonomy" id="1079985"/>
    <lineage>
        <taxon>Bacteria</taxon>
        <taxon>Bacillati</taxon>
        <taxon>Actinomycetota</taxon>
        <taxon>Actinomycetes</taxon>
        <taxon>Kitasatosporales</taxon>
        <taxon>Streptomycetaceae</taxon>
        <taxon>Streptomyces</taxon>
    </lineage>
</organism>
<dbReference type="Proteomes" id="UP000235464">
    <property type="component" value="Chromosome I"/>
</dbReference>
<evidence type="ECO:0000256" key="1">
    <source>
        <dbReference type="ARBA" id="ARBA00004651"/>
    </source>
</evidence>
<dbReference type="RefSeq" id="WP_029181812.1">
    <property type="nucleotide sequence ID" value="NZ_LT962942.1"/>
</dbReference>
<feature type="transmembrane region" description="Helical" evidence="7">
    <location>
        <begin position="274"/>
        <end position="300"/>
    </location>
</feature>
<dbReference type="OrthoDB" id="7051771at2"/>
<feature type="transmembrane region" description="Helical" evidence="7">
    <location>
        <begin position="381"/>
        <end position="400"/>
    </location>
</feature>
<comment type="subcellular location">
    <subcellularLocation>
        <location evidence="1">Cell membrane</location>
        <topology evidence="1">Multi-pass membrane protein</topology>
    </subcellularLocation>
</comment>
<comment type="similarity">
    <text evidence="2">Belongs to the resistance-nodulation-cell division (RND) (TC 2.A.6) family. MmpL subfamily.</text>
</comment>
<evidence type="ECO:0000256" key="3">
    <source>
        <dbReference type="ARBA" id="ARBA00022475"/>
    </source>
</evidence>
<feature type="transmembrane region" description="Helical" evidence="7">
    <location>
        <begin position="306"/>
        <end position="329"/>
    </location>
</feature>
<keyword evidence="10" id="KW-1185">Reference proteome</keyword>
<dbReference type="Pfam" id="PF03176">
    <property type="entry name" value="MMPL"/>
    <property type="match status" value="2"/>
</dbReference>
<feature type="transmembrane region" description="Helical" evidence="7">
    <location>
        <begin position="232"/>
        <end position="253"/>
    </location>
</feature>
<dbReference type="InterPro" id="IPR004869">
    <property type="entry name" value="MMPL_dom"/>
</dbReference>
<dbReference type="PROSITE" id="PS50156">
    <property type="entry name" value="SSD"/>
    <property type="match status" value="2"/>
</dbReference>
<evidence type="ECO:0000256" key="2">
    <source>
        <dbReference type="ARBA" id="ARBA00010157"/>
    </source>
</evidence>
<feature type="domain" description="SSD" evidence="8">
    <location>
        <begin position="541"/>
        <end position="706"/>
    </location>
</feature>
<keyword evidence="6 7" id="KW-0472">Membrane</keyword>
<evidence type="ECO:0000259" key="8">
    <source>
        <dbReference type="PROSITE" id="PS50156"/>
    </source>
</evidence>
<feature type="domain" description="SSD" evidence="8">
    <location>
        <begin position="204"/>
        <end position="328"/>
    </location>
</feature>
<sequence>MRLALYRLGRACFRRRRLVSLLWVAAVVVVSVAGALLSRPTVDSLSIPDTESQQAIDLLDERFPEASAEGAVARVVFAAPEGGKLDRPDYRQAIGRVLSEVRDLPDVADVTDPFEDKAVSPDGRIAYAQVAYSVPRNDLADKDREALLDTAEPGTRAGLAVEFGGEAAQPRPGQGAGELIGLAAAAVVLFVTFGSFVAAGLPLLAAMLGVVFSLSMIELSTRFTDLNSDTTALALMLGLAMSIDYAMFVAFRYREELRAGEDPEHAIGTSVTTAGAAVLFAGLTTAIALAGLVVVGIPILTQVGLAAAFAVVVSTLVGLTLVPALLGFLGRRIHGRRAAHVQDKAALAEVYEEAQHRAQGYRADGKPTFGMRWVRLVIRRPVLFSLASVVVLGILAVPALDLRLGLPDDSAEPESSTSHQAYDLLTEGFGPGFNGPLTVVVDTAKSGKDARATAESIGQELSGIRGVADVSPPVPNKAGDAAVMTVVPGSGPTAAETEEVVDDIRAAVKDTRTSGEADVAVTGQTAINIDMSKRIADTLLPYLLIVVGCAFLLMIVIFRSILVPLKATLGFLLSLAATFGALVAVFQWGWLNDLLGIHSTGIIVNLLPVIVIGLSFGLAVDYEMFLVTRMREEYARGNTPEEAIVKGFMQSARVVTALALIMISVFAGFILADADLTKSFGFALAVAVFLDAFVLRVTIVPAVMALFDRAAWWLPQWLERRLPHLDIEKSDIAPPETEREVGEDAATRT</sequence>
<dbReference type="InterPro" id="IPR050545">
    <property type="entry name" value="Mycobact_MmpL"/>
</dbReference>
<feature type="transmembrane region" description="Helical" evidence="7">
    <location>
        <begin position="602"/>
        <end position="622"/>
    </location>
</feature>
<keyword evidence="4 7" id="KW-0812">Transmembrane</keyword>
<evidence type="ECO:0000256" key="7">
    <source>
        <dbReference type="SAM" id="Phobius"/>
    </source>
</evidence>
<gene>
    <name evidence="9" type="primary">ydfJ_10</name>
    <name evidence="9" type="ORF">SCNRRL3882_6974</name>
</gene>
<dbReference type="Gene3D" id="1.20.1640.10">
    <property type="entry name" value="Multidrug efflux transporter AcrB transmembrane domain"/>
    <property type="match status" value="2"/>
</dbReference>
<dbReference type="AlphaFoldDB" id="A0A2N9BJI9"/>
<feature type="transmembrane region" description="Helical" evidence="7">
    <location>
        <begin position="569"/>
        <end position="590"/>
    </location>
</feature>
<dbReference type="PANTHER" id="PTHR33406">
    <property type="entry name" value="MEMBRANE PROTEIN MJ1562-RELATED"/>
    <property type="match status" value="1"/>
</dbReference>
<dbReference type="EMBL" id="LT963352">
    <property type="protein sequence ID" value="SOR83528.1"/>
    <property type="molecule type" value="Genomic_DNA"/>
</dbReference>
<evidence type="ECO:0000256" key="6">
    <source>
        <dbReference type="ARBA" id="ARBA00023136"/>
    </source>
</evidence>
<reference evidence="10" key="1">
    <citation type="submission" date="2017-11" db="EMBL/GenBank/DDBJ databases">
        <authorList>
            <person name="Wibberg D."/>
        </authorList>
    </citation>
    <scope>NUCLEOTIDE SEQUENCE [LARGE SCALE GENOMIC DNA]</scope>
</reference>
<protein>
    <submittedName>
        <fullName evidence="9">Membrane protein YdfJ</fullName>
    </submittedName>
</protein>
<evidence type="ECO:0000313" key="10">
    <source>
        <dbReference type="Proteomes" id="UP000235464"/>
    </source>
</evidence>
<dbReference type="SUPFAM" id="SSF82866">
    <property type="entry name" value="Multidrug efflux transporter AcrB transmembrane domain"/>
    <property type="match status" value="2"/>
</dbReference>
<name>A0A2N9BJI9_STRCX</name>
<feature type="transmembrane region" description="Helical" evidence="7">
    <location>
        <begin position="179"/>
        <end position="212"/>
    </location>
</feature>